<dbReference type="RefSeq" id="XP_024552678.1">
    <property type="nucleotide sequence ID" value="XM_024696865.1"/>
</dbReference>
<dbReference type="Pfam" id="PF13637">
    <property type="entry name" value="Ank_4"/>
    <property type="match status" value="1"/>
</dbReference>
<evidence type="ECO:0000313" key="4">
    <source>
        <dbReference type="Proteomes" id="UP000001798"/>
    </source>
</evidence>
<dbReference type="SUPFAM" id="SSF48403">
    <property type="entry name" value="Ankyrin repeat"/>
    <property type="match status" value="1"/>
</dbReference>
<feature type="compositionally biased region" description="Low complexity" evidence="2">
    <location>
        <begin position="9"/>
        <end position="20"/>
    </location>
</feature>
<evidence type="ECO:0000256" key="2">
    <source>
        <dbReference type="SAM" id="MobiDB-lite"/>
    </source>
</evidence>
<feature type="repeat" description="ANK" evidence="1">
    <location>
        <begin position="133"/>
        <end position="165"/>
    </location>
</feature>
<accession>A0A384K1F2</accession>
<dbReference type="Gene3D" id="1.25.40.20">
    <property type="entry name" value="Ankyrin repeat-containing domain"/>
    <property type="match status" value="1"/>
</dbReference>
<dbReference type="EMBL" id="CP009817">
    <property type="protein sequence ID" value="ATZ56666.1"/>
    <property type="molecule type" value="Genomic_DNA"/>
</dbReference>
<dbReference type="AlphaFoldDB" id="A0A384K1F2"/>
<keyword evidence="1" id="KW-0040">ANK repeat</keyword>
<protein>
    <submittedName>
        <fullName evidence="3">Uncharacterized protein</fullName>
    </submittedName>
</protein>
<organism evidence="3 4">
    <name type="scientific">Botryotinia fuckeliana (strain B05.10)</name>
    <name type="common">Noble rot fungus</name>
    <name type="synonym">Botrytis cinerea</name>
    <dbReference type="NCBI Taxonomy" id="332648"/>
    <lineage>
        <taxon>Eukaryota</taxon>
        <taxon>Fungi</taxon>
        <taxon>Dikarya</taxon>
        <taxon>Ascomycota</taxon>
        <taxon>Pezizomycotina</taxon>
        <taxon>Leotiomycetes</taxon>
        <taxon>Helotiales</taxon>
        <taxon>Sclerotiniaceae</taxon>
        <taxon>Botrytis</taxon>
    </lineage>
</organism>
<keyword evidence="4" id="KW-1185">Reference proteome</keyword>
<evidence type="ECO:0000256" key="1">
    <source>
        <dbReference type="PROSITE-ProRule" id="PRU00023"/>
    </source>
</evidence>
<dbReference type="GeneID" id="5425668"/>
<dbReference type="Proteomes" id="UP000001798">
    <property type="component" value="Chromosome 13"/>
</dbReference>
<reference evidence="3 4" key="1">
    <citation type="journal article" date="2011" name="PLoS Genet.">
        <title>Genomic analysis of the necrotrophic fungal pathogens Sclerotinia sclerotiorum and Botrytis cinerea.</title>
        <authorList>
            <person name="Amselem J."/>
            <person name="Cuomo C.A."/>
            <person name="van Kan J.A."/>
            <person name="Viaud M."/>
            <person name="Benito E.P."/>
            <person name="Couloux A."/>
            <person name="Coutinho P.M."/>
            <person name="de Vries R.P."/>
            <person name="Dyer P.S."/>
            <person name="Fillinger S."/>
            <person name="Fournier E."/>
            <person name="Gout L."/>
            <person name="Hahn M."/>
            <person name="Kohn L."/>
            <person name="Lapalu N."/>
            <person name="Plummer K.M."/>
            <person name="Pradier J.M."/>
            <person name="Quevillon E."/>
            <person name="Sharon A."/>
            <person name="Simon A."/>
            <person name="ten Have A."/>
            <person name="Tudzynski B."/>
            <person name="Tudzynski P."/>
            <person name="Wincker P."/>
            <person name="Andrew M."/>
            <person name="Anthouard V."/>
            <person name="Beever R.E."/>
            <person name="Beffa R."/>
            <person name="Benoit I."/>
            <person name="Bouzid O."/>
            <person name="Brault B."/>
            <person name="Chen Z."/>
            <person name="Choquer M."/>
            <person name="Collemare J."/>
            <person name="Cotton P."/>
            <person name="Danchin E.G."/>
            <person name="Da Silva C."/>
            <person name="Gautier A."/>
            <person name="Giraud C."/>
            <person name="Giraud T."/>
            <person name="Gonzalez C."/>
            <person name="Grossetete S."/>
            <person name="Guldener U."/>
            <person name="Henrissat B."/>
            <person name="Howlett B.J."/>
            <person name="Kodira C."/>
            <person name="Kretschmer M."/>
            <person name="Lappartient A."/>
            <person name="Leroch M."/>
            <person name="Levis C."/>
            <person name="Mauceli E."/>
            <person name="Neuveglise C."/>
            <person name="Oeser B."/>
            <person name="Pearson M."/>
            <person name="Poulain J."/>
            <person name="Poussereau N."/>
            <person name="Quesneville H."/>
            <person name="Rascle C."/>
            <person name="Schumacher J."/>
            <person name="Segurens B."/>
            <person name="Sexton A."/>
            <person name="Silva E."/>
            <person name="Sirven C."/>
            <person name="Soanes D.M."/>
            <person name="Talbot N.J."/>
            <person name="Templeton M."/>
            <person name="Yandava C."/>
            <person name="Yarden O."/>
            <person name="Zeng Q."/>
            <person name="Rollins J.A."/>
            <person name="Lebrun M.H."/>
            <person name="Dickman M."/>
        </authorList>
    </citation>
    <scope>NUCLEOTIDE SEQUENCE [LARGE SCALE GENOMIC DNA]</scope>
    <source>
        <strain evidence="3 4">B05.10</strain>
    </source>
</reference>
<reference evidence="3 4" key="2">
    <citation type="journal article" date="2012" name="Eukaryot. Cell">
        <title>Genome update of Botrytis cinerea strains B05.10 and T4.</title>
        <authorList>
            <person name="Staats M."/>
            <person name="van Kan J.A."/>
        </authorList>
    </citation>
    <scope>NUCLEOTIDE SEQUENCE [LARGE SCALE GENOMIC DNA]</scope>
    <source>
        <strain evidence="3 4">B05.10</strain>
    </source>
</reference>
<dbReference type="KEGG" id="bfu:BCIN_13g05010"/>
<dbReference type="VEuPathDB" id="FungiDB:Bcin13g05010"/>
<feature type="region of interest" description="Disordered" evidence="2">
    <location>
        <begin position="1"/>
        <end position="20"/>
    </location>
</feature>
<proteinExistence type="predicted"/>
<name>A0A384K1F2_BOTFB</name>
<evidence type="ECO:0000313" key="3">
    <source>
        <dbReference type="EMBL" id="ATZ56666.1"/>
    </source>
</evidence>
<dbReference type="PROSITE" id="PS50088">
    <property type="entry name" value="ANK_REPEAT"/>
    <property type="match status" value="1"/>
</dbReference>
<gene>
    <name evidence="3" type="ORF">BCIN_13g05010</name>
</gene>
<dbReference type="InterPro" id="IPR002110">
    <property type="entry name" value="Ankyrin_rpt"/>
</dbReference>
<dbReference type="PROSITE" id="PS50297">
    <property type="entry name" value="ANK_REP_REGION"/>
    <property type="match status" value="1"/>
</dbReference>
<sequence>MTQSNFVPSSSWRGSRGSVSKSVNQHKTNFLLGTFNFRTTSTTYWYNDDDGKDGANNSTTTKTFLIEFLMGFTTCRKGLRFMTTSTFDRYALDVVRRRPNDSEIFKLCRDGSVQAVRRFLDRGEASIHDVNEIGGSLLHIAVINDNEQLCAMLLDLGADVYWEDDHGLLPIMRASTSTSFFTIAEAVFESWPLYLLAASIFHSSSESISIWRYTYQHKATHAIREDSSMTLLAALESTRDAESVDFLVAWVAEDVFALKKISLTRSIILLSTIVDGLLHSWLDSLYTHWLHFDIDLEGSLFEYKITVFLRELVISNSQDKLHPSNTGVKYMRGVEYIIIAFGWNIEITNAFFRKWTKLFTASGFDVTSYTLDGDEKSVAPIRFKRHFINCCRDINFEIVREDQTDSLSLNITSATRPEFSHLDPVFLCEAGRLRRDRTGVGRCLSQVDEAFIENGKFCMNMPGQWEEPLAPNSVIGPRLKSWCSKCPEVCYSMIREQDLTRYEPITEEDIQRIEEDFRNGTLYGLSEELPEKFGQE</sequence>
<reference evidence="3 4" key="3">
    <citation type="journal article" date="2017" name="Mol. Plant Pathol.">
        <title>A gapless genome sequence of the fungus Botrytis cinerea.</title>
        <authorList>
            <person name="Van Kan J.A."/>
            <person name="Stassen J.H."/>
            <person name="Mosbach A."/>
            <person name="Van Der Lee T.A."/>
            <person name="Faino L."/>
            <person name="Farmer A.D."/>
            <person name="Papasotiriou D.G."/>
            <person name="Zhou S."/>
            <person name="Seidl M.F."/>
            <person name="Cottam E."/>
            <person name="Edel D."/>
            <person name="Hahn M."/>
            <person name="Schwartz D.C."/>
            <person name="Dietrich R.A."/>
            <person name="Widdison S."/>
            <person name="Scalliet G."/>
        </authorList>
    </citation>
    <scope>NUCLEOTIDE SEQUENCE [LARGE SCALE GENOMIC DNA]</scope>
    <source>
        <strain evidence="3 4">B05.10</strain>
    </source>
</reference>
<dbReference type="InterPro" id="IPR036770">
    <property type="entry name" value="Ankyrin_rpt-contain_sf"/>
</dbReference>
<dbReference type="OrthoDB" id="3558038at2759"/>